<keyword evidence="5" id="KW-1185">Reference proteome</keyword>
<gene>
    <name evidence="4" type="ORF">AB4566_21350</name>
</gene>
<comment type="caution">
    <text evidence="4">The sequence shown here is derived from an EMBL/GenBank/DDBJ whole genome shotgun (WGS) entry which is preliminary data.</text>
</comment>
<dbReference type="NCBIfam" id="TIGR01730">
    <property type="entry name" value="RND_mfp"/>
    <property type="match status" value="1"/>
</dbReference>
<dbReference type="InterPro" id="IPR006143">
    <property type="entry name" value="RND_pump_MFP"/>
</dbReference>
<dbReference type="InterPro" id="IPR058647">
    <property type="entry name" value="BSH_CzcB-like"/>
</dbReference>
<evidence type="ECO:0000313" key="4">
    <source>
        <dbReference type="EMBL" id="MFA0570799.1"/>
    </source>
</evidence>
<comment type="similarity">
    <text evidence="1">Belongs to the membrane fusion protein (MFP) (TC 8.A.1) family.</text>
</comment>
<sequence length="365" mass="40087">MKFFYLLVSAAILSGCNEKIDSSNLVSDEPVRSVKYTEAVYQSHTQFRELTGIIRSAQTSPISFQVSGTVNHVLVSKGHKVKQGQVLAQLETSNLLLALRKAQASVGAAKASRLQAQDKFERSEKLNNKGFVSDSELNAIHAEFDAKHQQEQLALTDLSNAELNLERAKLYAPFSGQISQVFIDDYTEVNSGQKILELVNDFVYEVDFLLPEALIQEVTFGEKIQIIVPALNDTVFVGQVSEIGAVVKRGNAYAVTLVLSEPSSALRNGMSANIQLNIGSTSQNVVLLPLEAFNFDDKGANTEENAAIYIVDPTTSRLEKRYVSIKKNINSEVVVLNNLVEGEQVVTAGIPFLYEGQEVTLWEGL</sequence>
<dbReference type="Gene3D" id="2.40.30.170">
    <property type="match status" value="1"/>
</dbReference>
<dbReference type="Gene3D" id="2.40.420.20">
    <property type="match status" value="1"/>
</dbReference>
<evidence type="ECO:0000256" key="1">
    <source>
        <dbReference type="ARBA" id="ARBA00009477"/>
    </source>
</evidence>
<protein>
    <submittedName>
        <fullName evidence="4">Efflux RND transporter periplasmic adaptor subunit</fullName>
    </submittedName>
</protein>
<dbReference type="Pfam" id="PF25954">
    <property type="entry name" value="Beta-barrel_RND_2"/>
    <property type="match status" value="1"/>
</dbReference>
<dbReference type="PANTHER" id="PTHR30469:SF20">
    <property type="entry name" value="EFFLUX RND TRANSPORTER PERIPLASMIC ADAPTOR SUBUNIT"/>
    <property type="match status" value="1"/>
</dbReference>
<dbReference type="EMBL" id="JBFRUW010000128">
    <property type="protein sequence ID" value="MFA0570799.1"/>
    <property type="molecule type" value="Genomic_DNA"/>
</dbReference>
<dbReference type="Gene3D" id="2.40.50.100">
    <property type="match status" value="1"/>
</dbReference>
<feature type="domain" description="CzcB-like barrel-sandwich hybrid" evidence="3">
    <location>
        <begin position="61"/>
        <end position="180"/>
    </location>
</feature>
<feature type="domain" description="CusB-like beta-barrel" evidence="2">
    <location>
        <begin position="209"/>
        <end position="277"/>
    </location>
</feature>
<dbReference type="PANTHER" id="PTHR30469">
    <property type="entry name" value="MULTIDRUG RESISTANCE PROTEIN MDTA"/>
    <property type="match status" value="1"/>
</dbReference>
<dbReference type="Proteomes" id="UP001570417">
    <property type="component" value="Unassembled WGS sequence"/>
</dbReference>
<proteinExistence type="inferred from homology"/>
<dbReference type="Pfam" id="PF25973">
    <property type="entry name" value="BSH_CzcB"/>
    <property type="match status" value="1"/>
</dbReference>
<dbReference type="Gene3D" id="1.10.287.470">
    <property type="entry name" value="Helix hairpin bin"/>
    <property type="match status" value="1"/>
</dbReference>
<accession>A0ABV4NIQ6</accession>
<name>A0ABV4NIQ6_9VIBR</name>
<dbReference type="InterPro" id="IPR058792">
    <property type="entry name" value="Beta-barrel_RND_2"/>
</dbReference>
<dbReference type="PROSITE" id="PS51257">
    <property type="entry name" value="PROKAR_LIPOPROTEIN"/>
    <property type="match status" value="1"/>
</dbReference>
<evidence type="ECO:0000313" key="5">
    <source>
        <dbReference type="Proteomes" id="UP001570417"/>
    </source>
</evidence>
<evidence type="ECO:0000259" key="3">
    <source>
        <dbReference type="Pfam" id="PF25973"/>
    </source>
</evidence>
<reference evidence="4 5" key="1">
    <citation type="journal article" date="2024" name="ISME J.">
        <title>Tailless and filamentous prophages are predominant in marine Vibrio.</title>
        <authorList>
            <person name="Steensen K."/>
            <person name="Seneca J."/>
            <person name="Bartlau N."/>
            <person name="Yu X.A."/>
            <person name="Hussain F.A."/>
            <person name="Polz M.F."/>
        </authorList>
    </citation>
    <scope>NUCLEOTIDE SEQUENCE [LARGE SCALE GENOMIC DNA]</scope>
    <source>
        <strain evidence="4 5">10N.222.51.A1</strain>
    </source>
</reference>
<evidence type="ECO:0000259" key="2">
    <source>
        <dbReference type="Pfam" id="PF25954"/>
    </source>
</evidence>
<dbReference type="RefSeq" id="WP_167494053.1">
    <property type="nucleotide sequence ID" value="NZ_AP025491.1"/>
</dbReference>
<organism evidence="4 5">
    <name type="scientific">Vibrio gallaecicus</name>
    <dbReference type="NCBI Taxonomy" id="552386"/>
    <lineage>
        <taxon>Bacteria</taxon>
        <taxon>Pseudomonadati</taxon>
        <taxon>Pseudomonadota</taxon>
        <taxon>Gammaproteobacteria</taxon>
        <taxon>Vibrionales</taxon>
        <taxon>Vibrionaceae</taxon>
        <taxon>Vibrio</taxon>
    </lineage>
</organism>
<dbReference type="SUPFAM" id="SSF111369">
    <property type="entry name" value="HlyD-like secretion proteins"/>
    <property type="match status" value="1"/>
</dbReference>